<dbReference type="SMART" id="SM00829">
    <property type="entry name" value="PKS_ER"/>
    <property type="match status" value="1"/>
</dbReference>
<protein>
    <submittedName>
        <fullName evidence="3">Polyketide synthase enoylreductase</fullName>
    </submittedName>
</protein>
<feature type="domain" description="Enoyl reductase (ER)" evidence="2">
    <location>
        <begin position="22"/>
        <end position="354"/>
    </location>
</feature>
<keyword evidence="4" id="KW-1185">Reference proteome</keyword>
<dbReference type="Pfam" id="PF13602">
    <property type="entry name" value="ADH_zinc_N_2"/>
    <property type="match status" value="1"/>
</dbReference>
<sequence>MQAIRVHPAPPSEPAYSPTNPAPPSALHLDTIAIPKPTEHGQLLVRIKATTIIRDMLTWPETYERAFPVLGHDFSGIVTEVFSGASNSSDSSSGDPGSSALKPSDEVFGMAHADRGSTWAEYALVTANEVALKPRGMGWEEAAALPLSAQTAYEALFEHAGIPAPSIISTSTKTRQDDADGAAQQLQVLVTGAAGGVGIYLVQLAASAGVHVVAATSSNERNESFLRGLGADEVVEYGQLENDVDRFDVIVDAVGGDVLTQCWKYVKGSGTLVTVDSASFDFVAEHRRRGISREGVKALFFIVEGSGPVLRSLADLVDRGRLKSFVAESFPIARAKEAYEYANGRYSGRGKILLTL</sequence>
<dbReference type="SUPFAM" id="SSF50129">
    <property type="entry name" value="GroES-like"/>
    <property type="match status" value="1"/>
</dbReference>
<dbReference type="Gene3D" id="3.40.50.720">
    <property type="entry name" value="NAD(P)-binding Rossmann-like Domain"/>
    <property type="match status" value="1"/>
</dbReference>
<dbReference type="PANTHER" id="PTHR43482">
    <property type="entry name" value="PROTEIN AST1-RELATED"/>
    <property type="match status" value="1"/>
</dbReference>
<dbReference type="AlphaFoldDB" id="A0A9W9JWV8"/>
<feature type="region of interest" description="Disordered" evidence="1">
    <location>
        <begin position="1"/>
        <end position="23"/>
    </location>
</feature>
<dbReference type="CDD" id="cd05289">
    <property type="entry name" value="MDR_like_2"/>
    <property type="match status" value="1"/>
</dbReference>
<dbReference type="RefSeq" id="XP_056507965.1">
    <property type="nucleotide sequence ID" value="XM_056659672.1"/>
</dbReference>
<dbReference type="GeneID" id="81398841"/>
<dbReference type="Gene3D" id="3.90.180.10">
    <property type="entry name" value="Medium-chain alcohol dehydrogenases, catalytic domain"/>
    <property type="match status" value="1"/>
</dbReference>
<reference evidence="3" key="2">
    <citation type="journal article" date="2023" name="IMA Fungus">
        <title>Comparative genomic study of the Penicillium genus elucidates a diverse pangenome and 15 lateral gene transfer events.</title>
        <authorList>
            <person name="Petersen C."/>
            <person name="Sorensen T."/>
            <person name="Nielsen M.R."/>
            <person name="Sondergaard T.E."/>
            <person name="Sorensen J.L."/>
            <person name="Fitzpatrick D.A."/>
            <person name="Frisvad J.C."/>
            <person name="Nielsen K.L."/>
        </authorList>
    </citation>
    <scope>NUCLEOTIDE SEQUENCE</scope>
    <source>
        <strain evidence="3">IBT 34128</strain>
    </source>
</reference>
<dbReference type="InterPro" id="IPR020843">
    <property type="entry name" value="ER"/>
</dbReference>
<dbReference type="InterPro" id="IPR011032">
    <property type="entry name" value="GroES-like_sf"/>
</dbReference>
<gene>
    <name evidence="3" type="ORF">NUU61_009147</name>
</gene>
<dbReference type="Proteomes" id="UP001141434">
    <property type="component" value="Unassembled WGS sequence"/>
</dbReference>
<dbReference type="InterPro" id="IPR052585">
    <property type="entry name" value="Lipid_raft_assoc_Zn_ADH"/>
</dbReference>
<evidence type="ECO:0000313" key="3">
    <source>
        <dbReference type="EMBL" id="KAJ5084568.1"/>
    </source>
</evidence>
<evidence type="ECO:0000313" key="4">
    <source>
        <dbReference type="Proteomes" id="UP001141434"/>
    </source>
</evidence>
<name>A0A9W9JWV8_9EURO</name>
<evidence type="ECO:0000259" key="2">
    <source>
        <dbReference type="SMART" id="SM00829"/>
    </source>
</evidence>
<evidence type="ECO:0000256" key="1">
    <source>
        <dbReference type="SAM" id="MobiDB-lite"/>
    </source>
</evidence>
<dbReference type="GO" id="GO:0016491">
    <property type="term" value="F:oxidoreductase activity"/>
    <property type="evidence" value="ECO:0007669"/>
    <property type="project" value="InterPro"/>
</dbReference>
<dbReference type="OrthoDB" id="3509362at2759"/>
<organism evidence="3 4">
    <name type="scientific">Penicillium alfredii</name>
    <dbReference type="NCBI Taxonomy" id="1506179"/>
    <lineage>
        <taxon>Eukaryota</taxon>
        <taxon>Fungi</taxon>
        <taxon>Dikarya</taxon>
        <taxon>Ascomycota</taxon>
        <taxon>Pezizomycotina</taxon>
        <taxon>Eurotiomycetes</taxon>
        <taxon>Eurotiomycetidae</taxon>
        <taxon>Eurotiales</taxon>
        <taxon>Aspergillaceae</taxon>
        <taxon>Penicillium</taxon>
    </lineage>
</organism>
<dbReference type="PANTHER" id="PTHR43482:SF4">
    <property type="entry name" value="ALCOHOL DEHYDROGENASE, PUTATIVE (AFU_ORTHOLOGUE AFUA_7G06260)-RELATED"/>
    <property type="match status" value="1"/>
</dbReference>
<dbReference type="InterPro" id="IPR036291">
    <property type="entry name" value="NAD(P)-bd_dom_sf"/>
</dbReference>
<dbReference type="SUPFAM" id="SSF51735">
    <property type="entry name" value="NAD(P)-binding Rossmann-fold domains"/>
    <property type="match status" value="1"/>
</dbReference>
<feature type="region of interest" description="Disordered" evidence="1">
    <location>
        <begin position="85"/>
        <end position="104"/>
    </location>
</feature>
<proteinExistence type="predicted"/>
<reference evidence="3" key="1">
    <citation type="submission" date="2022-11" db="EMBL/GenBank/DDBJ databases">
        <authorList>
            <person name="Petersen C."/>
        </authorList>
    </citation>
    <scope>NUCLEOTIDE SEQUENCE</scope>
    <source>
        <strain evidence="3">IBT 34128</strain>
    </source>
</reference>
<comment type="caution">
    <text evidence="3">The sequence shown here is derived from an EMBL/GenBank/DDBJ whole genome shotgun (WGS) entry which is preliminary data.</text>
</comment>
<accession>A0A9W9JWV8</accession>
<feature type="compositionally biased region" description="Low complexity" evidence="1">
    <location>
        <begin position="85"/>
        <end position="100"/>
    </location>
</feature>
<dbReference type="EMBL" id="JAPMSZ010000011">
    <property type="protein sequence ID" value="KAJ5084568.1"/>
    <property type="molecule type" value="Genomic_DNA"/>
</dbReference>